<reference evidence="3 4" key="1">
    <citation type="journal article" date="2011" name="J. Gen. Appl. Microbiol.">
        <title>Draft genome sequencing of the enigmatic basidiomycete Mixia osmundae.</title>
        <authorList>
            <person name="Nishida H."/>
            <person name="Nagatsuka Y."/>
            <person name="Sugiyama J."/>
        </authorList>
    </citation>
    <scope>NUCLEOTIDE SEQUENCE [LARGE SCALE GENOMIC DNA]</scope>
    <source>
        <strain evidence="4">CBS 9802 / IAM 14324 / JCM 22182 / KY 12970</strain>
    </source>
</reference>
<dbReference type="STRING" id="764103.G7EB01"/>
<keyword evidence="4" id="KW-1185">Reference proteome</keyword>
<dbReference type="AlphaFoldDB" id="G7EB01"/>
<dbReference type="Pfam" id="PF00995">
    <property type="entry name" value="Sec1"/>
    <property type="match status" value="1"/>
</dbReference>
<dbReference type="InterPro" id="IPR001619">
    <property type="entry name" value="Sec1-like"/>
</dbReference>
<dbReference type="OMA" id="VHQLNNA"/>
<dbReference type="Gene3D" id="1.25.40.60">
    <property type="match status" value="1"/>
</dbReference>
<dbReference type="InterPro" id="IPR043127">
    <property type="entry name" value="Sec-1-like_dom3a"/>
</dbReference>
<accession>G7EB01</accession>
<dbReference type="SUPFAM" id="SSF56815">
    <property type="entry name" value="Sec1/munc18-like (SM) proteins"/>
    <property type="match status" value="1"/>
</dbReference>
<evidence type="ECO:0000313" key="4">
    <source>
        <dbReference type="Proteomes" id="UP000009131"/>
    </source>
</evidence>
<evidence type="ECO:0000256" key="1">
    <source>
        <dbReference type="ARBA" id="ARBA00009884"/>
    </source>
</evidence>
<dbReference type="eggNOG" id="KOG1299">
    <property type="taxonomic scope" value="Eukaryota"/>
</dbReference>
<dbReference type="Proteomes" id="UP000009131">
    <property type="component" value="Unassembled WGS sequence"/>
</dbReference>
<comment type="similarity">
    <text evidence="1">Belongs to the STXBP/unc-18/SEC1 family.</text>
</comment>
<dbReference type="RefSeq" id="XP_014565623.1">
    <property type="nucleotide sequence ID" value="XM_014710137.1"/>
</dbReference>
<reference evidence="3 4" key="2">
    <citation type="journal article" date="2012" name="Open Biol.">
        <title>Characteristics of nucleosomes and linker DNA regions on the genome of the basidiomycete Mixia osmundae revealed by mono- and dinucleosome mapping.</title>
        <authorList>
            <person name="Nishida H."/>
            <person name="Kondo S."/>
            <person name="Matsumoto T."/>
            <person name="Suzuki Y."/>
            <person name="Yoshikawa H."/>
            <person name="Taylor T.D."/>
            <person name="Sugiyama J."/>
        </authorList>
    </citation>
    <scope>NUCLEOTIDE SEQUENCE [LARGE SCALE GENOMIC DNA]</scope>
    <source>
        <strain evidence="4">CBS 9802 / IAM 14324 / JCM 22182 / KY 12970</strain>
    </source>
</reference>
<dbReference type="InterPro" id="IPR036045">
    <property type="entry name" value="Sec1-like_sf"/>
</dbReference>
<proteinExistence type="inferred from homology"/>
<comment type="caution">
    <text evidence="3">The sequence shown here is derived from an EMBL/GenBank/DDBJ whole genome shotgun (WGS) entry which is preliminary data.</text>
</comment>
<feature type="region of interest" description="Disordered" evidence="2">
    <location>
        <begin position="601"/>
        <end position="620"/>
    </location>
</feature>
<organism evidence="3 4">
    <name type="scientific">Mixia osmundae (strain CBS 9802 / IAM 14324 / JCM 22182 / KY 12970)</name>
    <dbReference type="NCBI Taxonomy" id="764103"/>
    <lineage>
        <taxon>Eukaryota</taxon>
        <taxon>Fungi</taxon>
        <taxon>Dikarya</taxon>
        <taxon>Basidiomycota</taxon>
        <taxon>Pucciniomycotina</taxon>
        <taxon>Mixiomycetes</taxon>
        <taxon>Mixiales</taxon>
        <taxon>Mixiaceae</taxon>
        <taxon>Mixia</taxon>
    </lineage>
</organism>
<protein>
    <recommendedName>
        <fullName evidence="5">Vacuolar protein sorting-associated protein 45</fullName>
    </recommendedName>
</protein>
<sequence>MDVLKAVQTYVTKMLAQAPGVKVLLLDTETTPIISLASTTSHLLSHEVYLTDRLDNITRERMPHLQCICFLRPSATSLAALEAELAHPRYAGYWLYFTNVLKKSAIERLAEADEYEVVKEVQEFFADYSPITQSHFSLNLLPVPLSSSVQANRRRLYSEVPTAWDLSPETGSFDRHVEGLAAVLLSLKKKPIIRYERMSPMARKLGQDLLYHISTESQLFDFRPAAIAPLLLILDRRNDPVTPLLSQWTYQAMVHDLIGINNGRVDLSGAHDVRDELKEIVLSPEHDPFFAMRLYDNFGDLGAQIKDYVDEYQSRSASSSVKDIQTVADMKRFIEEYPEFRKLGGNVSKHVALVGELSRLVEVRKLLEVSELEQSLASNESHGADLRSTQMMIASPDIPNDSKLRIAILYALRYQRFNGNAISQVVALLKQNGIADSEAALVHIMLNFAGADQRQDDLFRNENFFSKGKSALKGLKGVDNVYTQHTPHIAQTVELLVKGRLKEASYPYLDVQSIPRDTRCQDVILFIIGGTTYEEARSIAVLNQQFAQASSYSNAPGAQAQNNFGAGVRLLLGGTGVLNSTMFLDLVRDAAARFPASMTSSALSLRPTSQPPQATPQTSQEGLNLKIGNLSLNVGGNAGAGLEAGVDNVRDAAMNLFGRVRKGVNQL</sequence>
<name>G7EB01_MIXOS</name>
<dbReference type="Gene3D" id="3.90.830.10">
    <property type="entry name" value="Syntaxin Binding Protein 1, Chain A, domain 2"/>
    <property type="match status" value="1"/>
</dbReference>
<dbReference type="Gene3D" id="3.40.50.2060">
    <property type="match status" value="1"/>
</dbReference>
<dbReference type="EMBL" id="BABT02000252">
    <property type="protein sequence ID" value="GAB00012.1"/>
    <property type="molecule type" value="Genomic_DNA"/>
</dbReference>
<evidence type="ECO:0008006" key="5">
    <source>
        <dbReference type="Google" id="ProtNLM"/>
    </source>
</evidence>
<evidence type="ECO:0000256" key="2">
    <source>
        <dbReference type="SAM" id="MobiDB-lite"/>
    </source>
</evidence>
<dbReference type="Gene3D" id="3.40.50.1910">
    <property type="match status" value="1"/>
</dbReference>
<dbReference type="HOGENOM" id="CLU_013933_3_0_1"/>
<dbReference type="FunCoup" id="G7EB01">
    <property type="interactions" value="350"/>
</dbReference>
<dbReference type="GO" id="GO:0016192">
    <property type="term" value="P:vesicle-mediated transport"/>
    <property type="evidence" value="ECO:0007669"/>
    <property type="project" value="InterPro"/>
</dbReference>
<dbReference type="InterPro" id="IPR043154">
    <property type="entry name" value="Sec-1-like_dom1"/>
</dbReference>
<dbReference type="InterPro" id="IPR027482">
    <property type="entry name" value="Sec1-like_dom2"/>
</dbReference>
<dbReference type="InParanoid" id="G7EB01"/>
<dbReference type="PANTHER" id="PTHR11679">
    <property type="entry name" value="VESICLE PROTEIN SORTING-ASSOCIATED"/>
    <property type="match status" value="1"/>
</dbReference>
<gene>
    <name evidence="3" type="primary">Mo06714</name>
    <name evidence="3" type="ORF">E5Q_06714</name>
</gene>
<dbReference type="PIRSF" id="PIRSF005715">
    <property type="entry name" value="VPS45_Sec1"/>
    <property type="match status" value="1"/>
</dbReference>
<dbReference type="OrthoDB" id="10266265at2759"/>
<evidence type="ECO:0000313" key="3">
    <source>
        <dbReference type="EMBL" id="GAB00012.1"/>
    </source>
</evidence>